<comment type="subcellular location">
    <subcellularLocation>
        <location evidence="10">Cytoplasm</location>
    </subcellularLocation>
    <text evidence="10">Associated with the membrane possibly through PlsY.</text>
</comment>
<dbReference type="RefSeq" id="WP_346752959.1">
    <property type="nucleotide sequence ID" value="NZ_JAUJEA010000005.1"/>
</dbReference>
<evidence type="ECO:0000313" key="11">
    <source>
        <dbReference type="EMBL" id="MDN5202940.1"/>
    </source>
</evidence>
<evidence type="ECO:0000256" key="2">
    <source>
        <dbReference type="ARBA" id="ARBA00022490"/>
    </source>
</evidence>
<evidence type="ECO:0000256" key="1">
    <source>
        <dbReference type="ARBA" id="ARBA00001232"/>
    </source>
</evidence>
<comment type="similarity">
    <text evidence="10">Belongs to the PlsX family.</text>
</comment>
<comment type="function">
    <text evidence="10">Catalyzes the reversible formation of acyl-phosphate (acyl-PO(4)) from acyl-[acyl-carrier-protein] (acyl-ACP). This enzyme utilizes acyl-ACP as fatty acyl donor, but not acyl-CoA.</text>
</comment>
<comment type="pathway">
    <text evidence="10">Lipid metabolism; phospholipid metabolism.</text>
</comment>
<dbReference type="InterPro" id="IPR003664">
    <property type="entry name" value="FA_synthesis"/>
</dbReference>
<comment type="caution">
    <text evidence="11">The sequence shown here is derived from an EMBL/GenBank/DDBJ whole genome shotgun (WGS) entry which is preliminary data.</text>
</comment>
<evidence type="ECO:0000313" key="12">
    <source>
        <dbReference type="Proteomes" id="UP001172082"/>
    </source>
</evidence>
<keyword evidence="3 10" id="KW-0444">Lipid biosynthesis</keyword>
<evidence type="ECO:0000256" key="8">
    <source>
        <dbReference type="ARBA" id="ARBA00024069"/>
    </source>
</evidence>
<evidence type="ECO:0000256" key="10">
    <source>
        <dbReference type="HAMAP-Rule" id="MF_00019"/>
    </source>
</evidence>
<dbReference type="SUPFAM" id="SSF53659">
    <property type="entry name" value="Isocitrate/Isopropylmalate dehydrogenase-like"/>
    <property type="match status" value="1"/>
</dbReference>
<name>A0ABT8KQE5_9BACT</name>
<keyword evidence="11" id="KW-0012">Acyltransferase</keyword>
<accession>A0ABT8KQE5</accession>
<dbReference type="PIRSF" id="PIRSF002465">
    <property type="entry name" value="Phsphlp_syn_PlsX"/>
    <property type="match status" value="1"/>
</dbReference>
<evidence type="ECO:0000256" key="7">
    <source>
        <dbReference type="ARBA" id="ARBA00023264"/>
    </source>
</evidence>
<proteinExistence type="inferred from homology"/>
<dbReference type="NCBIfam" id="TIGR00182">
    <property type="entry name" value="plsX"/>
    <property type="match status" value="1"/>
</dbReference>
<dbReference type="InterPro" id="IPR012281">
    <property type="entry name" value="Phospholipid_synth_PlsX-like"/>
</dbReference>
<dbReference type="Proteomes" id="UP001172082">
    <property type="component" value="Unassembled WGS sequence"/>
</dbReference>
<dbReference type="PANTHER" id="PTHR30100">
    <property type="entry name" value="FATTY ACID/PHOSPHOLIPID SYNTHESIS PROTEIN PLSX"/>
    <property type="match status" value="1"/>
</dbReference>
<keyword evidence="6 10" id="KW-0594">Phospholipid biosynthesis</keyword>
<dbReference type="GO" id="GO:0043811">
    <property type="term" value="F:phosphate:acyl-[acyl carrier protein] acyltransferase activity"/>
    <property type="evidence" value="ECO:0007669"/>
    <property type="project" value="UniProtKB-EC"/>
</dbReference>
<protein>
    <recommendedName>
        <fullName evidence="8 10">Phosphate acyltransferase</fullName>
        <ecNumber evidence="8 10">2.3.1.274</ecNumber>
    </recommendedName>
    <alternativeName>
        <fullName evidence="10">Acyl-ACP phosphotransacylase</fullName>
    </alternativeName>
    <alternativeName>
        <fullName evidence="10">Acyl-[acyl-carrier-protein]--phosphate acyltransferase</fullName>
    </alternativeName>
    <alternativeName>
        <fullName evidence="10">Phosphate-acyl-ACP acyltransferase</fullName>
    </alternativeName>
</protein>
<evidence type="ECO:0000256" key="9">
    <source>
        <dbReference type="ARBA" id="ARBA00046608"/>
    </source>
</evidence>
<comment type="subunit">
    <text evidence="9 10">Homodimer. Probably interacts with PlsY.</text>
</comment>
<keyword evidence="12" id="KW-1185">Reference proteome</keyword>
<dbReference type="Pfam" id="PF02504">
    <property type="entry name" value="FA_synthesis"/>
    <property type="match status" value="1"/>
</dbReference>
<reference evidence="11" key="1">
    <citation type="submission" date="2023-06" db="EMBL/GenBank/DDBJ databases">
        <title>Genomic of Parafulvivirga corallium.</title>
        <authorList>
            <person name="Wang G."/>
        </authorList>
    </citation>
    <scope>NUCLEOTIDE SEQUENCE</scope>
    <source>
        <strain evidence="11">BMA10</strain>
    </source>
</reference>
<keyword evidence="4 10" id="KW-0808">Transferase</keyword>
<keyword evidence="7 10" id="KW-1208">Phospholipid metabolism</keyword>
<dbReference type="EC" id="2.3.1.274" evidence="8 10"/>
<dbReference type="EMBL" id="JAUJEA010000005">
    <property type="protein sequence ID" value="MDN5202940.1"/>
    <property type="molecule type" value="Genomic_DNA"/>
</dbReference>
<evidence type="ECO:0000256" key="4">
    <source>
        <dbReference type="ARBA" id="ARBA00022679"/>
    </source>
</evidence>
<evidence type="ECO:0000256" key="3">
    <source>
        <dbReference type="ARBA" id="ARBA00022516"/>
    </source>
</evidence>
<keyword evidence="2 10" id="KW-0963">Cytoplasm</keyword>
<organism evidence="11 12">
    <name type="scientific">Splendidivirga corallicola</name>
    <dbReference type="NCBI Taxonomy" id="3051826"/>
    <lineage>
        <taxon>Bacteria</taxon>
        <taxon>Pseudomonadati</taxon>
        <taxon>Bacteroidota</taxon>
        <taxon>Cytophagia</taxon>
        <taxon>Cytophagales</taxon>
        <taxon>Splendidivirgaceae</taxon>
        <taxon>Splendidivirga</taxon>
    </lineage>
</organism>
<dbReference type="PANTHER" id="PTHR30100:SF1">
    <property type="entry name" value="PHOSPHATE ACYLTRANSFERASE"/>
    <property type="match status" value="1"/>
</dbReference>
<evidence type="ECO:0000256" key="5">
    <source>
        <dbReference type="ARBA" id="ARBA00023098"/>
    </source>
</evidence>
<dbReference type="HAMAP" id="MF_00019">
    <property type="entry name" value="PlsX"/>
    <property type="match status" value="1"/>
</dbReference>
<gene>
    <name evidence="10 11" type="primary">plsX</name>
    <name evidence="11" type="ORF">QQ008_16240</name>
</gene>
<dbReference type="Gene3D" id="3.40.718.10">
    <property type="entry name" value="Isopropylmalate Dehydrogenase"/>
    <property type="match status" value="1"/>
</dbReference>
<sequence length="313" mass="33278">MKVALDAMGGDFAPEAAIEGAKLAIQELPPDVQIVLVGKEDIITNLLSEKGVESDLIEIHNADEVIGMAEHPTKALSQKPNSSIAVGFGLLKSGYVQAFCSAGNTGAMHVGAMFTIKAIEGVIRPGIAGFVPKENGDFGVIIDVGANADCKPDVLMQFGQMGSIYAKNVFGIDDPKVGLMNLGEEEQKGTLLTQAAYQLFKIDKQLNFVGNIEGRDIFNDKADVIVCDGFTGNVILKFAESIYDILKKRNLLDPFFHKFNYEAIGGSPILGVNGNVVIGHGVSSGTAIKNMLLQAQRMAGSNVHLKIKESLGA</sequence>
<keyword evidence="5 10" id="KW-0443">Lipid metabolism</keyword>
<evidence type="ECO:0000256" key="6">
    <source>
        <dbReference type="ARBA" id="ARBA00023209"/>
    </source>
</evidence>
<comment type="catalytic activity">
    <reaction evidence="1 10">
        <text>a fatty acyl-[ACP] + phosphate = an acyl phosphate + holo-[ACP]</text>
        <dbReference type="Rhea" id="RHEA:42292"/>
        <dbReference type="Rhea" id="RHEA-COMP:9685"/>
        <dbReference type="Rhea" id="RHEA-COMP:14125"/>
        <dbReference type="ChEBI" id="CHEBI:43474"/>
        <dbReference type="ChEBI" id="CHEBI:59918"/>
        <dbReference type="ChEBI" id="CHEBI:64479"/>
        <dbReference type="ChEBI" id="CHEBI:138651"/>
        <dbReference type="EC" id="2.3.1.274"/>
    </reaction>
</comment>